<evidence type="ECO:0000313" key="5">
    <source>
        <dbReference type="WBParaSite" id="TCLT_0000806601-mRNA-1"/>
    </source>
</evidence>
<dbReference type="GO" id="GO:0001786">
    <property type="term" value="F:phosphatidylserine binding"/>
    <property type="evidence" value="ECO:0007669"/>
    <property type="project" value="TreeGrafter"/>
</dbReference>
<name>A0A158RCM1_THECL</name>
<accession>A0A158RCM1</accession>
<dbReference type="Pfam" id="PF00168">
    <property type="entry name" value="C2"/>
    <property type="match status" value="2"/>
</dbReference>
<dbReference type="PANTHER" id="PTHR10024">
    <property type="entry name" value="SYNAPTOTAGMIN"/>
    <property type="match status" value="1"/>
</dbReference>
<dbReference type="GO" id="GO:0005544">
    <property type="term" value="F:calcium-dependent phospholipid binding"/>
    <property type="evidence" value="ECO:0007669"/>
    <property type="project" value="TreeGrafter"/>
</dbReference>
<dbReference type="GO" id="GO:0000149">
    <property type="term" value="F:SNARE binding"/>
    <property type="evidence" value="ECO:0007669"/>
    <property type="project" value="TreeGrafter"/>
</dbReference>
<dbReference type="Gene3D" id="2.60.40.150">
    <property type="entry name" value="C2 domain"/>
    <property type="match status" value="2"/>
</dbReference>
<reference evidence="3 4" key="2">
    <citation type="submission" date="2018-11" db="EMBL/GenBank/DDBJ databases">
        <authorList>
            <consortium name="Pathogen Informatics"/>
        </authorList>
    </citation>
    <scope>NUCLEOTIDE SEQUENCE [LARGE SCALE GENOMIC DNA]</scope>
</reference>
<dbReference type="InterPro" id="IPR000008">
    <property type="entry name" value="C2_dom"/>
</dbReference>
<dbReference type="GO" id="GO:0005886">
    <property type="term" value="C:plasma membrane"/>
    <property type="evidence" value="ECO:0007669"/>
    <property type="project" value="TreeGrafter"/>
</dbReference>
<feature type="domain" description="C2" evidence="2">
    <location>
        <begin position="196"/>
        <end position="318"/>
    </location>
</feature>
<dbReference type="AlphaFoldDB" id="A0A158RCM1"/>
<reference evidence="5" key="1">
    <citation type="submission" date="2016-04" db="UniProtKB">
        <authorList>
            <consortium name="WormBaseParasite"/>
        </authorList>
    </citation>
    <scope>IDENTIFICATION</scope>
</reference>
<dbReference type="EMBL" id="UYYF01004577">
    <property type="protein sequence ID" value="VDN05575.1"/>
    <property type="molecule type" value="Genomic_DNA"/>
</dbReference>
<evidence type="ECO:0000313" key="4">
    <source>
        <dbReference type="Proteomes" id="UP000276776"/>
    </source>
</evidence>
<dbReference type="GO" id="GO:0070382">
    <property type="term" value="C:exocytic vesicle"/>
    <property type="evidence" value="ECO:0007669"/>
    <property type="project" value="TreeGrafter"/>
</dbReference>
<evidence type="ECO:0000259" key="2">
    <source>
        <dbReference type="PROSITE" id="PS50004"/>
    </source>
</evidence>
<dbReference type="SUPFAM" id="SSF49562">
    <property type="entry name" value="C2 domain (Calcium/lipid-binding domain, CaLB)"/>
    <property type="match status" value="2"/>
</dbReference>
<evidence type="ECO:0000313" key="3">
    <source>
        <dbReference type="EMBL" id="VDN05575.1"/>
    </source>
</evidence>
<dbReference type="InterPro" id="IPR035892">
    <property type="entry name" value="C2_domain_sf"/>
</dbReference>
<sequence>MLASNCDAENPLAHGAADSSLYREGGGAESSSTCSVSDITKRIDERLPTSSSWPEIEPRPTSLGLIHCSIQHFPIRKRLRVSLLKAEGLAGKLKPELEIHAFCKISLQPGGKSYNSIVKRGRDVVFNQEFFFDNVSLEELNDKCLTIQAYHQSPQKLHKDIVIGNLFVPLKNFSKLRSKKEVKIIEELKYHVDPKKLGKIYISSCLETESRRLTINIIRVEDLPKGGISGPPDVCIRVHLTQNGEMQTKQSRVIRSTSHAVYKEAIMFVVQTKPTDLQDIRIVVSVHDLLRTETGDDLIGSAFLGTLAVDKSEHEQWKYTIEHPGKEAKAVHLLKPPTEIPNVHVTEATSDSE</sequence>
<dbReference type="GO" id="GO:0017156">
    <property type="term" value="P:calcium-ion regulated exocytosis"/>
    <property type="evidence" value="ECO:0007669"/>
    <property type="project" value="TreeGrafter"/>
</dbReference>
<dbReference type="OMA" id="ITACHAG"/>
<dbReference type="SMART" id="SM00239">
    <property type="entry name" value="C2"/>
    <property type="match status" value="2"/>
</dbReference>
<proteinExistence type="predicted"/>
<dbReference type="Proteomes" id="UP000276776">
    <property type="component" value="Unassembled WGS sequence"/>
</dbReference>
<evidence type="ECO:0000256" key="1">
    <source>
        <dbReference type="SAM" id="MobiDB-lite"/>
    </source>
</evidence>
<dbReference type="OrthoDB" id="9947256at2759"/>
<dbReference type="PANTHER" id="PTHR10024:SF348">
    <property type="entry name" value="SYNAPTOTAGMIN-17"/>
    <property type="match status" value="1"/>
</dbReference>
<protein>
    <submittedName>
        <fullName evidence="5">C2 domain-containing protein</fullName>
    </submittedName>
</protein>
<keyword evidence="4" id="KW-1185">Reference proteome</keyword>
<dbReference type="GO" id="GO:0030276">
    <property type="term" value="F:clathrin binding"/>
    <property type="evidence" value="ECO:0007669"/>
    <property type="project" value="TreeGrafter"/>
</dbReference>
<feature type="region of interest" description="Disordered" evidence="1">
    <location>
        <begin position="18"/>
        <end position="37"/>
    </location>
</feature>
<dbReference type="PROSITE" id="PS50004">
    <property type="entry name" value="C2"/>
    <property type="match status" value="2"/>
</dbReference>
<gene>
    <name evidence="3" type="ORF">TCLT_LOCUS8055</name>
</gene>
<organism evidence="5">
    <name type="scientific">Thelazia callipaeda</name>
    <name type="common">Oriental eyeworm</name>
    <name type="synonym">Parasitic nematode</name>
    <dbReference type="NCBI Taxonomy" id="103827"/>
    <lineage>
        <taxon>Eukaryota</taxon>
        <taxon>Metazoa</taxon>
        <taxon>Ecdysozoa</taxon>
        <taxon>Nematoda</taxon>
        <taxon>Chromadorea</taxon>
        <taxon>Rhabditida</taxon>
        <taxon>Spirurina</taxon>
        <taxon>Spiruromorpha</taxon>
        <taxon>Thelazioidea</taxon>
        <taxon>Thelaziidae</taxon>
        <taxon>Thelazia</taxon>
    </lineage>
</organism>
<dbReference type="STRING" id="103827.A0A158RCM1"/>
<feature type="domain" description="C2" evidence="2">
    <location>
        <begin position="60"/>
        <end position="183"/>
    </location>
</feature>
<dbReference type="GO" id="GO:0005509">
    <property type="term" value="F:calcium ion binding"/>
    <property type="evidence" value="ECO:0007669"/>
    <property type="project" value="TreeGrafter"/>
</dbReference>
<dbReference type="WBParaSite" id="TCLT_0000806601-mRNA-1">
    <property type="protein sequence ID" value="TCLT_0000806601-mRNA-1"/>
    <property type="gene ID" value="TCLT_0000806601"/>
</dbReference>